<keyword evidence="1" id="KW-0812">Transmembrane</keyword>
<proteinExistence type="predicted"/>
<feature type="transmembrane region" description="Helical" evidence="1">
    <location>
        <begin position="81"/>
        <end position="102"/>
    </location>
</feature>
<feature type="transmembrane region" description="Helical" evidence="1">
    <location>
        <begin position="181"/>
        <end position="204"/>
    </location>
</feature>
<feature type="transmembrane region" description="Helical" evidence="1">
    <location>
        <begin position="241"/>
        <end position="258"/>
    </location>
</feature>
<dbReference type="AlphaFoldDB" id="A0A4R3LAP5"/>
<keyword evidence="1" id="KW-0472">Membrane</keyword>
<protein>
    <submittedName>
        <fullName evidence="2">Uncharacterized protein</fullName>
    </submittedName>
</protein>
<feature type="transmembrane region" description="Helical" evidence="1">
    <location>
        <begin position="147"/>
        <end position="169"/>
    </location>
</feature>
<name>A0A4R3LAP5_9BACL</name>
<feature type="transmembrane region" description="Helical" evidence="1">
    <location>
        <begin position="108"/>
        <end position="126"/>
    </location>
</feature>
<gene>
    <name evidence="2" type="ORF">EDD58_101423</name>
</gene>
<sequence length="270" mass="31182">MNQHSPDWEEIEALEDELQDSLSQYLVKQPSSTDTAQLISQLQVHFDPLREKSMKSQPVFSRPRPSLLQLCRFQLNLFQPWFWVVSLIFLAMTIMIGLFWNGSPRPEVNLLYSSLIPLFYLGALLAHERIGNQGMRMIESITPFPPMLIVLSRIFILLLLTLVFGLFTMGNLVLWGSTLSIGGFLLSWLSIVLFMTGFLAMMLFYKGVRTALLSTTLSIIIVFMIEQWLMNSVMIQEWLVFFQWGLLVVGVILIGISYRQSKKIYHMHLR</sequence>
<organism evidence="2 3">
    <name type="scientific">Hazenella coriacea</name>
    <dbReference type="NCBI Taxonomy" id="1179467"/>
    <lineage>
        <taxon>Bacteria</taxon>
        <taxon>Bacillati</taxon>
        <taxon>Bacillota</taxon>
        <taxon>Bacilli</taxon>
        <taxon>Bacillales</taxon>
        <taxon>Thermoactinomycetaceae</taxon>
        <taxon>Hazenella</taxon>
    </lineage>
</organism>
<keyword evidence="3" id="KW-1185">Reference proteome</keyword>
<accession>A0A4R3LAP5</accession>
<evidence type="ECO:0000313" key="2">
    <source>
        <dbReference type="EMBL" id="TCS96782.1"/>
    </source>
</evidence>
<dbReference type="RefSeq" id="WP_131923166.1">
    <property type="nucleotide sequence ID" value="NZ_SMAG01000001.1"/>
</dbReference>
<dbReference type="OrthoDB" id="2584870at2"/>
<dbReference type="Proteomes" id="UP000294937">
    <property type="component" value="Unassembled WGS sequence"/>
</dbReference>
<dbReference type="EMBL" id="SMAG01000001">
    <property type="protein sequence ID" value="TCS96782.1"/>
    <property type="molecule type" value="Genomic_DNA"/>
</dbReference>
<evidence type="ECO:0000256" key="1">
    <source>
        <dbReference type="SAM" id="Phobius"/>
    </source>
</evidence>
<comment type="caution">
    <text evidence="2">The sequence shown here is derived from an EMBL/GenBank/DDBJ whole genome shotgun (WGS) entry which is preliminary data.</text>
</comment>
<reference evidence="2 3" key="1">
    <citation type="submission" date="2019-03" db="EMBL/GenBank/DDBJ databases">
        <title>Genomic Encyclopedia of Type Strains, Phase IV (KMG-IV): sequencing the most valuable type-strain genomes for metagenomic binning, comparative biology and taxonomic classification.</title>
        <authorList>
            <person name="Goeker M."/>
        </authorList>
    </citation>
    <scope>NUCLEOTIDE SEQUENCE [LARGE SCALE GENOMIC DNA]</scope>
    <source>
        <strain evidence="2 3">DSM 45707</strain>
    </source>
</reference>
<feature type="transmembrane region" description="Helical" evidence="1">
    <location>
        <begin position="211"/>
        <end position="229"/>
    </location>
</feature>
<keyword evidence="1" id="KW-1133">Transmembrane helix</keyword>
<evidence type="ECO:0000313" key="3">
    <source>
        <dbReference type="Proteomes" id="UP000294937"/>
    </source>
</evidence>